<sequence length="1017" mass="109665">MTTSVTDRATGFEAELRNAFTADGLVLDADLDARQYRCARGQIGALMGEIPPGAYIALLMRFPALTLAGLVGHAALRTDPKSDYWPDFWDAIGRDRDPAFETVVGQLIGDLLRECGLRDVPSLRESSVVPLLKLHAGPTVPTVDALVGVIEDHVAAGHEPTGVAVLERLTEQCFEHRRRALPADYRVLLQHAPEAAVGLLNRLCELLLATVVHPDTWTPDAITPGTADLPRAMLESVLDRVRRTPFLNDDAAARDLCRHRAPDLRFDAIDGEVRIVVPARDDAAVWRVWTGDAPEELAVPAGEAIALPIGVAVRESVLIRLDTGVRRSVPLFDPADPIIVFADDGRRISRFEPLPAGEVLVLVPRDADLVSGTRRKIAVTDTVPAPWEGWELRTVDLAGHTELTLKRDGRAGRTRRILPVESPAYALPEPIAGVSTTADGDPVYGERPLVDLPAHDGDDTKEWRVRVRRAGDLDWLIDYPWAAADYVTSADPFDGLEEPLVGRFEIAAGDSYGLDRRLTVVLAEGLEVTHDPVVRLPQADGLAESVSELVAETGLKIDEGELAFGPGDTERVATVHAGDDDLPLLIRPPHAEIRFEHPGHPSAWQTSLPTIGVDDAGAGRLTVRVPGAVDVSFALLDGDGDIVREWAADSRAGTEFTLAARSVVDAAKRLLRGSLVALIEDEHGDSEEAEVARVARSASTSQAPVADSAAGADALTAEWLRLDTVRAAEVAAPAPDAAPIEAVGAPADELLTADPTASLIALGDSPVAPSRIPALLIRSGLAERVFTAPEPYDGAHPNPYVSCLLATSAIVDPASPQRDELQSYLATRGGDDLLRVIATGRMEDPRTGVFDRNVLAVDAMARAQVESLFERFRIVPGPLVDLDMRTAATIEAFHRRAEWMTDPVSLEAPRYVNKTLRDVRRASPELYDLIAARNEALDGVDTISNPWMLLSMQSLAFAAIGRLQAYGRLKQPVLTDEGRAMWATLADYCPAMVAADLLIANAVAVRSDALDRVRAKK</sequence>
<proteinExistence type="predicted"/>
<evidence type="ECO:0000313" key="2">
    <source>
        <dbReference type="Proteomes" id="UP000035083"/>
    </source>
</evidence>
<comment type="caution">
    <text evidence="1">The sequence shown here is derived from an EMBL/GenBank/DDBJ whole genome shotgun (WGS) entry which is preliminary data.</text>
</comment>
<name>L7LNF0_9ACTN</name>
<dbReference type="Proteomes" id="UP000035083">
    <property type="component" value="Unassembled WGS sequence"/>
</dbReference>
<protein>
    <submittedName>
        <fullName evidence="1">Uncharacterized protein</fullName>
    </submittedName>
</protein>
<dbReference type="EMBL" id="BANU01000034">
    <property type="protein sequence ID" value="GAC62414.1"/>
    <property type="molecule type" value="Genomic_DNA"/>
</dbReference>
<keyword evidence="2" id="KW-1185">Reference proteome</keyword>
<reference evidence="1 2" key="1">
    <citation type="submission" date="2012-12" db="EMBL/GenBank/DDBJ databases">
        <title>Whole genome shotgun sequence of Gordonia sihwensis NBRC 108236.</title>
        <authorList>
            <person name="Yoshida I."/>
            <person name="Hosoyama A."/>
            <person name="Tsuchikane K."/>
            <person name="Ando Y."/>
            <person name="Baba S."/>
            <person name="Ohji S."/>
            <person name="Hamada M."/>
            <person name="Tamura T."/>
            <person name="Yamazoe A."/>
            <person name="Yamazaki S."/>
            <person name="Fujita N."/>
        </authorList>
    </citation>
    <scope>NUCLEOTIDE SEQUENCE [LARGE SCALE GENOMIC DNA]</scope>
    <source>
        <strain evidence="1 2">NBRC 108236</strain>
    </source>
</reference>
<dbReference type="eggNOG" id="ENOG502ZH85">
    <property type="taxonomic scope" value="Bacteria"/>
</dbReference>
<organism evidence="1 2">
    <name type="scientific">Gordonia sihwensis NBRC 108236</name>
    <dbReference type="NCBI Taxonomy" id="1223544"/>
    <lineage>
        <taxon>Bacteria</taxon>
        <taxon>Bacillati</taxon>
        <taxon>Actinomycetota</taxon>
        <taxon>Actinomycetes</taxon>
        <taxon>Mycobacteriales</taxon>
        <taxon>Gordoniaceae</taxon>
        <taxon>Gordonia</taxon>
    </lineage>
</organism>
<dbReference type="AlphaFoldDB" id="L7LNF0"/>
<evidence type="ECO:0000313" key="1">
    <source>
        <dbReference type="EMBL" id="GAC62414.1"/>
    </source>
</evidence>
<gene>
    <name evidence="1" type="ORF">GSI01S_34_00260</name>
</gene>
<accession>L7LNF0</accession>